<evidence type="ECO:0000313" key="8">
    <source>
        <dbReference type="EMBL" id="KAH0811578.1"/>
    </source>
</evidence>
<dbReference type="Pfam" id="PF07525">
    <property type="entry name" value="SOCS_box"/>
    <property type="match status" value="1"/>
</dbReference>
<dbReference type="SMART" id="SM00252">
    <property type="entry name" value="SH2"/>
    <property type="match status" value="1"/>
</dbReference>
<dbReference type="EMBL" id="JABDTM020026701">
    <property type="protein sequence ID" value="KAH0811578.1"/>
    <property type="molecule type" value="Genomic_DNA"/>
</dbReference>
<dbReference type="PROSITE" id="PS50001">
    <property type="entry name" value="SH2"/>
    <property type="match status" value="1"/>
</dbReference>
<reference evidence="8" key="2">
    <citation type="submission" date="2021-08" db="EMBL/GenBank/DDBJ databases">
        <authorList>
            <person name="Eriksson T."/>
        </authorList>
    </citation>
    <scope>NUCLEOTIDE SEQUENCE</scope>
    <source>
        <strain evidence="8">Stoneville</strain>
        <tissue evidence="8">Whole head</tissue>
    </source>
</reference>
<evidence type="ECO:0000256" key="2">
    <source>
        <dbReference type="ARBA" id="ARBA00022700"/>
    </source>
</evidence>
<evidence type="ECO:0000256" key="1">
    <source>
        <dbReference type="ARBA" id="ARBA00022604"/>
    </source>
</evidence>
<dbReference type="AlphaFoldDB" id="A0A8J6HDA4"/>
<dbReference type="SUPFAM" id="SSF55550">
    <property type="entry name" value="SH2 domain"/>
    <property type="match status" value="1"/>
</dbReference>
<dbReference type="CDD" id="cd09923">
    <property type="entry name" value="SH2_SOCS_family"/>
    <property type="match status" value="1"/>
</dbReference>
<dbReference type="SMART" id="SM00969">
    <property type="entry name" value="SOCS_box"/>
    <property type="match status" value="1"/>
</dbReference>
<keyword evidence="1" id="KW-0341">Growth regulation</keyword>
<feature type="domain" description="SH2" evidence="6">
    <location>
        <begin position="127"/>
        <end position="235"/>
    </location>
</feature>
<dbReference type="Proteomes" id="UP000719412">
    <property type="component" value="Unassembled WGS sequence"/>
</dbReference>
<organism evidence="8 9">
    <name type="scientific">Tenebrio molitor</name>
    <name type="common">Yellow mealworm beetle</name>
    <dbReference type="NCBI Taxonomy" id="7067"/>
    <lineage>
        <taxon>Eukaryota</taxon>
        <taxon>Metazoa</taxon>
        <taxon>Ecdysozoa</taxon>
        <taxon>Arthropoda</taxon>
        <taxon>Hexapoda</taxon>
        <taxon>Insecta</taxon>
        <taxon>Pterygota</taxon>
        <taxon>Neoptera</taxon>
        <taxon>Endopterygota</taxon>
        <taxon>Coleoptera</taxon>
        <taxon>Polyphaga</taxon>
        <taxon>Cucujiformia</taxon>
        <taxon>Tenebrionidae</taxon>
        <taxon>Tenebrio</taxon>
    </lineage>
</organism>
<dbReference type="GO" id="GO:0005942">
    <property type="term" value="C:phosphatidylinositol 3-kinase complex"/>
    <property type="evidence" value="ECO:0007669"/>
    <property type="project" value="TreeGrafter"/>
</dbReference>
<dbReference type="GO" id="GO:0009968">
    <property type="term" value="P:negative regulation of signal transduction"/>
    <property type="evidence" value="ECO:0007669"/>
    <property type="project" value="UniProtKB-KW"/>
</dbReference>
<keyword evidence="9" id="KW-1185">Reference proteome</keyword>
<comment type="caution">
    <text evidence="8">The sequence shown here is derived from an EMBL/GenBank/DDBJ whole genome shotgun (WGS) entry which is preliminary data.</text>
</comment>
<evidence type="ECO:0000259" key="6">
    <source>
        <dbReference type="PROSITE" id="PS50001"/>
    </source>
</evidence>
<evidence type="ECO:0000313" key="9">
    <source>
        <dbReference type="Proteomes" id="UP000719412"/>
    </source>
</evidence>
<dbReference type="GO" id="GO:0046935">
    <property type="term" value="F:1-phosphatidylinositol-3-kinase regulator activity"/>
    <property type="evidence" value="ECO:0007669"/>
    <property type="project" value="TreeGrafter"/>
</dbReference>
<evidence type="ECO:0008006" key="10">
    <source>
        <dbReference type="Google" id="ProtNLM"/>
    </source>
</evidence>
<feature type="domain" description="SOCS box" evidence="7">
    <location>
        <begin position="230"/>
        <end position="283"/>
    </location>
</feature>
<dbReference type="PANTHER" id="PTHR10155">
    <property type="entry name" value="PHOSPHATIDYLINOSITOL 3-KINASE REGULATORY SUBUNIT"/>
    <property type="match status" value="1"/>
</dbReference>
<evidence type="ECO:0000256" key="3">
    <source>
        <dbReference type="ARBA" id="ARBA00022786"/>
    </source>
</evidence>
<dbReference type="GO" id="GO:0046854">
    <property type="term" value="P:phosphatidylinositol phosphate biosynthetic process"/>
    <property type="evidence" value="ECO:0007669"/>
    <property type="project" value="TreeGrafter"/>
</dbReference>
<gene>
    <name evidence="8" type="ORF">GEV33_011208</name>
</gene>
<dbReference type="InterPro" id="IPR036860">
    <property type="entry name" value="SH2_dom_sf"/>
</dbReference>
<dbReference type="InterPro" id="IPR001496">
    <property type="entry name" value="SOCS_box"/>
</dbReference>
<evidence type="ECO:0000256" key="4">
    <source>
        <dbReference type="ARBA" id="ARBA00022999"/>
    </source>
</evidence>
<reference evidence="8" key="1">
    <citation type="journal article" date="2020" name="J Insects Food Feed">
        <title>The yellow mealworm (Tenebrio molitor) genome: a resource for the emerging insects as food and feed industry.</title>
        <authorList>
            <person name="Eriksson T."/>
            <person name="Andere A."/>
            <person name="Kelstrup H."/>
            <person name="Emery V."/>
            <person name="Picard C."/>
        </authorList>
    </citation>
    <scope>NUCLEOTIDE SEQUENCE</scope>
    <source>
        <strain evidence="8">Stoneville</strain>
        <tissue evidence="8">Whole head</tissue>
    </source>
</reference>
<dbReference type="InterPro" id="IPR000980">
    <property type="entry name" value="SH2"/>
</dbReference>
<dbReference type="Gene3D" id="3.30.505.10">
    <property type="entry name" value="SH2 domain"/>
    <property type="match status" value="1"/>
</dbReference>
<dbReference type="SUPFAM" id="SSF158235">
    <property type="entry name" value="SOCS box-like"/>
    <property type="match status" value="1"/>
</dbReference>
<dbReference type="PANTHER" id="PTHR10155:SF16">
    <property type="entry name" value="SUPPRESSOR OF CYTOKINE SIGNALING 2"/>
    <property type="match status" value="1"/>
</dbReference>
<proteinExistence type="predicted"/>
<protein>
    <recommendedName>
        <fullName evidence="10">Suppressor of cytokine signaling 2</fullName>
    </recommendedName>
</protein>
<dbReference type="GO" id="GO:0035556">
    <property type="term" value="P:intracellular signal transduction"/>
    <property type="evidence" value="ECO:0007669"/>
    <property type="project" value="InterPro"/>
</dbReference>
<dbReference type="Pfam" id="PF00017">
    <property type="entry name" value="SH2"/>
    <property type="match status" value="1"/>
</dbReference>
<keyword evidence="3" id="KW-0833">Ubl conjugation pathway</keyword>
<accession>A0A8J6HDA4</accession>
<evidence type="ECO:0000259" key="7">
    <source>
        <dbReference type="PROSITE" id="PS50225"/>
    </source>
</evidence>
<sequence length="284" mass="31967">MFKCQCQFPVNSWFAANLKVKEDRLFRAWHMPAMLGCSTVCPNCKHQFQCCPPVPTCCSIRRSVHILSGGVVTAAAPCSPPQVSPSAPLTFVLPPAFAAPQPVPESHPETDMERLTETLKALKLCGWYYEGLTFDKSDELLKDTKVGTFLVRNSSDPRFLFSLSVQTDRGPKSVRLFYINGYFRLDAQPHLQASMPLFPGVVELIEHYVWRRKDTQVWVDPKGKCLSAIYLDQPLRKEARPATLKHLARLAINKVLGATPRTRALKLELPTSLTAYLVEYPYSL</sequence>
<name>A0A8J6HDA4_TENMO</name>
<evidence type="ECO:0000256" key="5">
    <source>
        <dbReference type="PROSITE-ProRule" id="PRU00191"/>
    </source>
</evidence>
<dbReference type="PROSITE" id="PS50225">
    <property type="entry name" value="SOCS"/>
    <property type="match status" value="1"/>
</dbReference>
<dbReference type="InterPro" id="IPR036036">
    <property type="entry name" value="SOCS_box-like_dom_sf"/>
</dbReference>
<keyword evidence="4 5" id="KW-0727">SH2 domain</keyword>
<keyword evidence="2" id="KW-0734">Signal transduction inhibitor</keyword>